<comment type="function">
    <text evidence="2 18">Cell wall formation.</text>
</comment>
<dbReference type="EMBL" id="PHFL01000049">
    <property type="protein sequence ID" value="RFM24018.1"/>
    <property type="molecule type" value="Genomic_DNA"/>
</dbReference>
<comment type="subcellular location">
    <subcellularLocation>
        <location evidence="3 18">Cytoplasm</location>
    </subcellularLocation>
</comment>
<dbReference type="GO" id="GO:0071555">
    <property type="term" value="P:cell wall organization"/>
    <property type="evidence" value="ECO:0007669"/>
    <property type="project" value="UniProtKB-KW"/>
</dbReference>
<dbReference type="FunFam" id="3.30.470.20:FF:000008">
    <property type="entry name" value="D-alanine--D-alanine ligase"/>
    <property type="match status" value="1"/>
</dbReference>
<feature type="binding site" evidence="20">
    <location>
        <begin position="190"/>
        <end position="191"/>
    </location>
    <ligand>
        <name>ATP</name>
        <dbReference type="ChEBI" id="CHEBI:30616"/>
    </ligand>
</feature>
<keyword evidence="14 21" id="KW-0464">Manganese</keyword>
<feature type="binding site" evidence="20">
    <location>
        <begin position="182"/>
        <end position="184"/>
    </location>
    <ligand>
        <name>ATP</name>
        <dbReference type="ChEBI" id="CHEBI:30616"/>
    </ligand>
</feature>
<dbReference type="NCBIfam" id="NF002528">
    <property type="entry name" value="PRK01966.1-4"/>
    <property type="match status" value="1"/>
</dbReference>
<dbReference type="HAMAP" id="MF_00047">
    <property type="entry name" value="Dala_Dala_lig"/>
    <property type="match status" value="1"/>
</dbReference>
<dbReference type="Proteomes" id="UP000266389">
    <property type="component" value="Unassembled WGS sequence"/>
</dbReference>
<keyword evidence="13 18" id="KW-0573">Peptidoglycan synthesis</keyword>
<dbReference type="GO" id="GO:0046872">
    <property type="term" value="F:metal ion binding"/>
    <property type="evidence" value="ECO:0007669"/>
    <property type="project" value="UniProtKB-KW"/>
</dbReference>
<dbReference type="Pfam" id="PF01820">
    <property type="entry name" value="Dala_Dala_lig_N"/>
    <property type="match status" value="1"/>
</dbReference>
<feature type="binding site" evidence="21">
    <location>
        <position position="316"/>
    </location>
    <ligand>
        <name>Mg(2+)</name>
        <dbReference type="ChEBI" id="CHEBI:18420"/>
        <label>2</label>
    </ligand>
</feature>
<reference evidence="24 25" key="1">
    <citation type="journal article" date="2011" name="ISME J.">
        <title>Community ecology of hot spring cyanobacterial mats: predominant populations and their functional potential.</title>
        <authorList>
            <person name="Klatt C.G."/>
            <person name="Wood J.M."/>
            <person name="Rusch D.B."/>
            <person name="Bateson M.M."/>
            <person name="Hamamura N."/>
            <person name="Heidelberg J.F."/>
            <person name="Grossman A.R."/>
            <person name="Bhaya D."/>
            <person name="Cohan F.M."/>
            <person name="Kuhl M."/>
            <person name="Bryant D.A."/>
            <person name="Ward D.M."/>
        </authorList>
    </citation>
    <scope>NUCLEOTIDE SEQUENCE [LARGE SCALE GENOMIC DNA]</scope>
    <source>
        <strain evidence="24">OS</strain>
    </source>
</reference>
<dbReference type="Gene3D" id="3.30.470.20">
    <property type="entry name" value="ATP-grasp fold, B domain"/>
    <property type="match status" value="1"/>
</dbReference>
<dbReference type="PANTHER" id="PTHR23132:SF25">
    <property type="entry name" value="D-ALANINE--D-ALANINE LIGASE A"/>
    <property type="match status" value="1"/>
</dbReference>
<dbReference type="PROSITE" id="PS00844">
    <property type="entry name" value="DALA_DALA_LIGASE_2"/>
    <property type="match status" value="1"/>
</dbReference>
<feature type="domain" description="ATP-grasp" evidence="23">
    <location>
        <begin position="141"/>
        <end position="347"/>
    </location>
</feature>
<feature type="active site" evidence="19">
    <location>
        <position position="190"/>
    </location>
</feature>
<dbReference type="NCBIfam" id="NF002378">
    <property type="entry name" value="PRK01372.1"/>
    <property type="match status" value="1"/>
</dbReference>
<evidence type="ECO:0000256" key="7">
    <source>
        <dbReference type="ARBA" id="ARBA00022598"/>
    </source>
</evidence>
<comment type="caution">
    <text evidence="24">The sequence shown here is derived from an EMBL/GenBank/DDBJ whole genome shotgun (WGS) entry which is preliminary data.</text>
</comment>
<keyword evidence="11 21" id="KW-0460">Magnesium</keyword>
<evidence type="ECO:0000256" key="2">
    <source>
        <dbReference type="ARBA" id="ARBA00003921"/>
    </source>
</evidence>
<evidence type="ECO:0000313" key="25">
    <source>
        <dbReference type="Proteomes" id="UP000266389"/>
    </source>
</evidence>
<dbReference type="PROSITE" id="PS00843">
    <property type="entry name" value="DALA_DALA_LIGASE_1"/>
    <property type="match status" value="1"/>
</dbReference>
<protein>
    <recommendedName>
        <fullName evidence="18">D-alanine--D-alanine ligase</fullName>
        <ecNumber evidence="18">6.3.2.4</ecNumber>
    </recommendedName>
    <alternativeName>
        <fullName evidence="18">D-Ala-D-Ala ligase</fullName>
    </alternativeName>
    <alternativeName>
        <fullName evidence="18">D-alanylalanine synthetase</fullName>
    </alternativeName>
</protein>
<dbReference type="InterPro" id="IPR000291">
    <property type="entry name" value="D-Ala_lig_Van_CS"/>
</dbReference>
<feature type="binding site" evidence="21">
    <location>
        <position position="300"/>
    </location>
    <ligand>
        <name>Mg(2+)</name>
        <dbReference type="ChEBI" id="CHEBI:18420"/>
        <label>1</label>
    </ligand>
</feature>
<evidence type="ECO:0000256" key="13">
    <source>
        <dbReference type="ARBA" id="ARBA00022984"/>
    </source>
</evidence>
<evidence type="ECO:0000256" key="12">
    <source>
        <dbReference type="ARBA" id="ARBA00022960"/>
    </source>
</evidence>
<evidence type="ECO:0000256" key="9">
    <source>
        <dbReference type="ARBA" id="ARBA00022741"/>
    </source>
</evidence>
<dbReference type="GO" id="GO:0009252">
    <property type="term" value="P:peptidoglycan biosynthetic process"/>
    <property type="evidence" value="ECO:0007669"/>
    <property type="project" value="UniProtKB-UniRule"/>
</dbReference>
<feature type="active site" evidence="19">
    <location>
        <position position="15"/>
    </location>
</feature>
<evidence type="ECO:0000256" key="16">
    <source>
        <dbReference type="ARBA" id="ARBA00047614"/>
    </source>
</evidence>
<dbReference type="InterPro" id="IPR016185">
    <property type="entry name" value="PreATP-grasp_dom_sf"/>
</dbReference>
<evidence type="ECO:0000256" key="6">
    <source>
        <dbReference type="ARBA" id="ARBA00022490"/>
    </source>
</evidence>
<evidence type="ECO:0000256" key="14">
    <source>
        <dbReference type="ARBA" id="ARBA00023211"/>
    </source>
</evidence>
<dbReference type="GO" id="GO:0005829">
    <property type="term" value="C:cytosol"/>
    <property type="evidence" value="ECO:0007669"/>
    <property type="project" value="TreeGrafter"/>
</dbReference>
<name>A0A395M1C2_9BACT</name>
<comment type="catalytic activity">
    <reaction evidence="16 18">
        <text>2 D-alanine + ATP = D-alanyl-D-alanine + ADP + phosphate + H(+)</text>
        <dbReference type="Rhea" id="RHEA:11224"/>
        <dbReference type="ChEBI" id="CHEBI:15378"/>
        <dbReference type="ChEBI" id="CHEBI:30616"/>
        <dbReference type="ChEBI" id="CHEBI:43474"/>
        <dbReference type="ChEBI" id="CHEBI:57416"/>
        <dbReference type="ChEBI" id="CHEBI:57822"/>
        <dbReference type="ChEBI" id="CHEBI:456216"/>
        <dbReference type="EC" id="6.3.2.4"/>
    </reaction>
</comment>
<comment type="cofactor">
    <cofactor evidence="1">
        <name>Mn(2+)</name>
        <dbReference type="ChEBI" id="CHEBI:29035"/>
    </cofactor>
</comment>
<organism evidence="24 25">
    <name type="scientific">Candidatus Thermochlorobacter aerophilus</name>
    <dbReference type="NCBI Taxonomy" id="1868324"/>
    <lineage>
        <taxon>Bacteria</taxon>
        <taxon>Pseudomonadati</taxon>
        <taxon>Chlorobiota</taxon>
        <taxon>Chlorobiia</taxon>
        <taxon>Chlorobiales</taxon>
        <taxon>Candidatus Thermochlorobacteriaceae</taxon>
        <taxon>Candidatus Thermochlorobacter</taxon>
    </lineage>
</organism>
<dbReference type="InterPro" id="IPR011761">
    <property type="entry name" value="ATP-grasp"/>
</dbReference>
<evidence type="ECO:0000256" key="11">
    <source>
        <dbReference type="ARBA" id="ARBA00022842"/>
    </source>
</evidence>
<dbReference type="InterPro" id="IPR013815">
    <property type="entry name" value="ATP_grasp_subdomain_1"/>
</dbReference>
<sequence length="364" mass="40625">MKIRLALIFGGRSGEHEISIISARSIVQAIDHSRYHITPIYITKDGKWLGKTLSQRVLSLEYEHLIKDRAALRAVEAELAQVALQNLFKFDFSKFDVAFPVLHGPFGEDGTIQGLLEMHNVPYVGCGVLACALTMDKAFAKICFKAAGLRVPKYMVVFRDELPARRHDIFAEAEKKLGYPMFVKPARLGSSVGISKAKNRRQLHQAIALAAEYDAKLLIEQAINARELEVAVLGNTNLSVSVVGEIVPVNEFYDYEAKYIKSGSQLFIPAALPKTLARKVQEAAKVAYRATGCEGMARADFFLERETNRLFINELNAIPGFTSISMYPKLFEASGIAYPTLIEQLISLAFERHEQQKKNKVAFL</sequence>
<feature type="binding site" evidence="20">
    <location>
        <position position="137"/>
    </location>
    <ligand>
        <name>ATP</name>
        <dbReference type="ChEBI" id="CHEBI:30616"/>
    </ligand>
</feature>
<evidence type="ECO:0000256" key="1">
    <source>
        <dbReference type="ARBA" id="ARBA00001936"/>
    </source>
</evidence>
<feature type="binding site" evidence="20">
    <location>
        <begin position="220"/>
        <end position="227"/>
    </location>
    <ligand>
        <name>ATP</name>
        <dbReference type="ChEBI" id="CHEBI:30616"/>
    </ligand>
</feature>
<evidence type="ECO:0000259" key="23">
    <source>
        <dbReference type="PROSITE" id="PS50975"/>
    </source>
</evidence>
<evidence type="ECO:0000256" key="10">
    <source>
        <dbReference type="ARBA" id="ARBA00022840"/>
    </source>
</evidence>
<dbReference type="InterPro" id="IPR011095">
    <property type="entry name" value="Dala_Dala_lig_C"/>
</dbReference>
<evidence type="ECO:0000256" key="18">
    <source>
        <dbReference type="HAMAP-Rule" id="MF_00047"/>
    </source>
</evidence>
<dbReference type="PROSITE" id="PS50975">
    <property type="entry name" value="ATP_GRASP"/>
    <property type="match status" value="1"/>
</dbReference>
<accession>A0A395M1C2</accession>
<feature type="binding site" evidence="20">
    <location>
        <begin position="313"/>
        <end position="314"/>
    </location>
    <ligand>
        <name>ATP</name>
        <dbReference type="ChEBI" id="CHEBI:30616"/>
    </ligand>
</feature>
<keyword evidence="6 18" id="KW-0963">Cytoplasm</keyword>
<keyword evidence="10 22" id="KW-0067">ATP-binding</keyword>
<evidence type="ECO:0000256" key="3">
    <source>
        <dbReference type="ARBA" id="ARBA00004496"/>
    </source>
</evidence>
<dbReference type="AlphaFoldDB" id="A0A395M1C2"/>
<dbReference type="UniPathway" id="UPA00219"/>
<evidence type="ECO:0000256" key="20">
    <source>
        <dbReference type="PIRSR" id="PIRSR039102-2"/>
    </source>
</evidence>
<dbReference type="SUPFAM" id="SSF52440">
    <property type="entry name" value="PreATP-grasp domain"/>
    <property type="match status" value="1"/>
</dbReference>
<evidence type="ECO:0000256" key="5">
    <source>
        <dbReference type="ARBA" id="ARBA00010871"/>
    </source>
</evidence>
<keyword evidence="15 18" id="KW-0961">Cell wall biogenesis/degradation</keyword>
<proteinExistence type="inferred from homology"/>
<evidence type="ECO:0000256" key="15">
    <source>
        <dbReference type="ARBA" id="ARBA00023316"/>
    </source>
</evidence>
<evidence type="ECO:0000256" key="17">
    <source>
        <dbReference type="ARBA" id="ARBA00060592"/>
    </source>
</evidence>
<evidence type="ECO:0000256" key="19">
    <source>
        <dbReference type="PIRSR" id="PIRSR039102-1"/>
    </source>
</evidence>
<evidence type="ECO:0000313" key="24">
    <source>
        <dbReference type="EMBL" id="RFM24018.1"/>
    </source>
</evidence>
<dbReference type="Gene3D" id="3.40.50.20">
    <property type="match status" value="1"/>
</dbReference>
<comment type="pathway">
    <text evidence="17">Glycan biosynthesis.</text>
</comment>
<keyword evidence="8 21" id="KW-0479">Metal-binding</keyword>
<keyword evidence="9 20" id="KW-0547">Nucleotide-binding</keyword>
<evidence type="ECO:0000256" key="8">
    <source>
        <dbReference type="ARBA" id="ARBA00022723"/>
    </source>
</evidence>
<dbReference type="GO" id="GO:0005524">
    <property type="term" value="F:ATP binding"/>
    <property type="evidence" value="ECO:0007669"/>
    <property type="project" value="UniProtKB-UniRule"/>
</dbReference>
<keyword evidence="12 18" id="KW-0133">Cell shape</keyword>
<dbReference type="InterPro" id="IPR011127">
    <property type="entry name" value="Dala_Dala_lig_N"/>
</dbReference>
<dbReference type="FunFam" id="3.30.1490.20:FF:000007">
    <property type="entry name" value="D-alanine--D-alanine ligase"/>
    <property type="match status" value="1"/>
</dbReference>
<feature type="binding site" evidence="21">
    <location>
        <position position="314"/>
    </location>
    <ligand>
        <name>Mg(2+)</name>
        <dbReference type="ChEBI" id="CHEBI:18420"/>
        <label>2</label>
    </ligand>
</feature>
<dbReference type="EC" id="6.3.2.4" evidence="18"/>
<feature type="active site" evidence="19">
    <location>
        <position position="325"/>
    </location>
</feature>
<comment type="pathway">
    <text evidence="4 18">Cell wall biogenesis; peptidoglycan biosynthesis.</text>
</comment>
<evidence type="ECO:0000256" key="21">
    <source>
        <dbReference type="PIRSR" id="PIRSR039102-3"/>
    </source>
</evidence>
<evidence type="ECO:0000256" key="4">
    <source>
        <dbReference type="ARBA" id="ARBA00004752"/>
    </source>
</evidence>
<dbReference type="PIRSF" id="PIRSF039102">
    <property type="entry name" value="Ddl/VanB"/>
    <property type="match status" value="1"/>
</dbReference>
<dbReference type="Pfam" id="PF07478">
    <property type="entry name" value="Dala_Dala_lig_C"/>
    <property type="match status" value="1"/>
</dbReference>
<dbReference type="GO" id="GO:0008716">
    <property type="term" value="F:D-alanine-D-alanine ligase activity"/>
    <property type="evidence" value="ECO:0007669"/>
    <property type="project" value="UniProtKB-UniRule"/>
</dbReference>
<dbReference type="PANTHER" id="PTHR23132">
    <property type="entry name" value="D-ALANINE--D-ALANINE LIGASE"/>
    <property type="match status" value="1"/>
</dbReference>
<dbReference type="InterPro" id="IPR005905">
    <property type="entry name" value="D_ala_D_ala"/>
</dbReference>
<dbReference type="GO" id="GO:0008360">
    <property type="term" value="P:regulation of cell shape"/>
    <property type="evidence" value="ECO:0007669"/>
    <property type="project" value="UniProtKB-KW"/>
</dbReference>
<feature type="binding site" evidence="21">
    <location>
        <position position="314"/>
    </location>
    <ligand>
        <name>Mg(2+)</name>
        <dbReference type="ChEBI" id="CHEBI:18420"/>
        <label>1</label>
    </ligand>
</feature>
<dbReference type="SUPFAM" id="SSF56059">
    <property type="entry name" value="Glutathione synthetase ATP-binding domain-like"/>
    <property type="match status" value="1"/>
</dbReference>
<dbReference type="Gene3D" id="3.30.1490.20">
    <property type="entry name" value="ATP-grasp fold, A domain"/>
    <property type="match status" value="1"/>
</dbReference>
<comment type="cofactor">
    <cofactor evidence="21">
        <name>Mg(2+)</name>
        <dbReference type="ChEBI" id="CHEBI:18420"/>
    </cofactor>
    <cofactor evidence="21">
        <name>Mn(2+)</name>
        <dbReference type="ChEBI" id="CHEBI:29035"/>
    </cofactor>
    <text evidence="21">Binds 2 magnesium or manganese ions per subunit.</text>
</comment>
<keyword evidence="7 18" id="KW-0436">Ligase</keyword>
<dbReference type="NCBIfam" id="TIGR01205">
    <property type="entry name" value="D_ala_D_alaTIGR"/>
    <property type="match status" value="1"/>
</dbReference>
<gene>
    <name evidence="18" type="primary">ddl</name>
    <name evidence="24" type="ORF">D0433_07925</name>
</gene>
<evidence type="ECO:0000256" key="22">
    <source>
        <dbReference type="PROSITE-ProRule" id="PRU00409"/>
    </source>
</evidence>
<comment type="similarity">
    <text evidence="5 18">Belongs to the D-alanine--D-alanine ligase family.</text>
</comment>